<feature type="region of interest" description="Disordered" evidence="1">
    <location>
        <begin position="115"/>
        <end position="149"/>
    </location>
</feature>
<evidence type="ECO:0000313" key="3">
    <source>
        <dbReference type="EMBL" id="GMI03314.1"/>
    </source>
</evidence>
<feature type="compositionally biased region" description="Low complexity" evidence="1">
    <location>
        <begin position="61"/>
        <end position="90"/>
    </location>
</feature>
<evidence type="ECO:0000256" key="1">
    <source>
        <dbReference type="SAM" id="MobiDB-lite"/>
    </source>
</evidence>
<feature type="compositionally biased region" description="Low complexity" evidence="1">
    <location>
        <begin position="115"/>
        <end position="134"/>
    </location>
</feature>
<keyword evidence="2" id="KW-0732">Signal</keyword>
<accession>A0A9W7CER0</accession>
<gene>
    <name evidence="3" type="ORF">TrVE_jg4122</name>
</gene>
<dbReference type="AlphaFoldDB" id="A0A9W7CER0"/>
<reference evidence="4" key="1">
    <citation type="journal article" date="2023" name="Commun. Biol.">
        <title>Genome analysis of Parmales, the sister group of diatoms, reveals the evolutionary specialization of diatoms from phago-mixotrophs to photoautotrophs.</title>
        <authorList>
            <person name="Ban H."/>
            <person name="Sato S."/>
            <person name="Yoshikawa S."/>
            <person name="Yamada K."/>
            <person name="Nakamura Y."/>
            <person name="Ichinomiya M."/>
            <person name="Sato N."/>
            <person name="Blanc-Mathieu R."/>
            <person name="Endo H."/>
            <person name="Kuwata A."/>
            <person name="Ogata H."/>
        </authorList>
    </citation>
    <scope>NUCLEOTIDE SEQUENCE [LARGE SCALE GENOMIC DNA]</scope>
    <source>
        <strain evidence="4">NIES 3699</strain>
    </source>
</reference>
<feature type="region of interest" description="Disordered" evidence="1">
    <location>
        <begin position="55"/>
        <end position="99"/>
    </location>
</feature>
<organism evidence="3 4">
    <name type="scientific">Triparma verrucosa</name>
    <dbReference type="NCBI Taxonomy" id="1606542"/>
    <lineage>
        <taxon>Eukaryota</taxon>
        <taxon>Sar</taxon>
        <taxon>Stramenopiles</taxon>
        <taxon>Ochrophyta</taxon>
        <taxon>Bolidophyceae</taxon>
        <taxon>Parmales</taxon>
        <taxon>Triparmaceae</taxon>
        <taxon>Triparma</taxon>
    </lineage>
</organism>
<keyword evidence="4" id="KW-1185">Reference proteome</keyword>
<evidence type="ECO:0000256" key="2">
    <source>
        <dbReference type="SAM" id="SignalP"/>
    </source>
</evidence>
<feature type="chain" id="PRO_5040861850" evidence="2">
    <location>
        <begin position="24"/>
        <end position="411"/>
    </location>
</feature>
<name>A0A9W7CER0_9STRA</name>
<proteinExistence type="predicted"/>
<sequence>MRSPLLLQLSLLLLLLLLLLSHTTPFTTPHVRVPLKTSSRTQIRTQIRTQRVPNRVPNRVTFSYPTTTTRGTTSLCTSSSSSSSSSNAEPNPDPEPNPELIRQCKEYFAFRRTQRQNTQTTQTETNPNPTNPTTKTSGGSRGNFLLSSLSLSPPTLQSANYDDPYYDTLDVLDYAEMTRLGYDPLVRLVMSTPGGRFSVYRQCGLPVPPIPSELKPDRSVTPPLKIIKEGEIIEGMYTGLKLGTSLDSEELRLMSEDVGSPKKSFVPDKILPTPKNVPPKQTVDWTAEMLDERGVEQGRVTSWARTQSEKRLGQNRANGGLYVGGKRVGDGNLAFLLLAPVGPSLGFGRSGGAEMVDLIGSDAAGALRVVGYVLTAAWVAGSVLGAKNNGVRGAIFGPADAKEVFEEETAL</sequence>
<dbReference type="Proteomes" id="UP001165160">
    <property type="component" value="Unassembled WGS sequence"/>
</dbReference>
<comment type="caution">
    <text evidence="3">The sequence shown here is derived from an EMBL/GenBank/DDBJ whole genome shotgun (WGS) entry which is preliminary data.</text>
</comment>
<evidence type="ECO:0000313" key="4">
    <source>
        <dbReference type="Proteomes" id="UP001165160"/>
    </source>
</evidence>
<dbReference type="EMBL" id="BRXX01000298">
    <property type="protein sequence ID" value="GMI03314.1"/>
    <property type="molecule type" value="Genomic_DNA"/>
</dbReference>
<feature type="signal peptide" evidence="2">
    <location>
        <begin position="1"/>
        <end position="23"/>
    </location>
</feature>
<protein>
    <submittedName>
        <fullName evidence="3">Uncharacterized protein</fullName>
    </submittedName>
</protein>